<dbReference type="Proteomes" id="UP000008825">
    <property type="component" value="Chromosome"/>
</dbReference>
<dbReference type="InterPro" id="IPR036013">
    <property type="entry name" value="Band_7/SPFH_dom_sf"/>
</dbReference>
<dbReference type="SUPFAM" id="SSF117892">
    <property type="entry name" value="Band 7/SPFH domain"/>
    <property type="match status" value="1"/>
</dbReference>
<organism evidence="5 6">
    <name type="scientific">Citrifermentans bemidjiense (strain ATCC BAA-1014 / DSM 16622 / JCM 12645 / Bem)</name>
    <name type="common">Geobacter bemidjiensis</name>
    <dbReference type="NCBI Taxonomy" id="404380"/>
    <lineage>
        <taxon>Bacteria</taxon>
        <taxon>Pseudomonadati</taxon>
        <taxon>Thermodesulfobacteriota</taxon>
        <taxon>Desulfuromonadia</taxon>
        <taxon>Geobacterales</taxon>
        <taxon>Geobacteraceae</taxon>
        <taxon>Citrifermentans</taxon>
    </lineage>
</organism>
<feature type="transmembrane region" description="Helical" evidence="3">
    <location>
        <begin position="6"/>
        <end position="27"/>
    </location>
</feature>
<comment type="subcellular location">
    <subcellularLocation>
        <location evidence="1">Membrane</location>
        <topology evidence="1">Single-pass membrane protein</topology>
    </subcellularLocation>
</comment>
<dbReference type="InterPro" id="IPR001972">
    <property type="entry name" value="Stomatin_HflK_fam"/>
</dbReference>
<dbReference type="STRING" id="404380.Gbem_2520"/>
<dbReference type="PANTHER" id="PTHR10264">
    <property type="entry name" value="BAND 7 PROTEIN-RELATED"/>
    <property type="match status" value="1"/>
</dbReference>
<dbReference type="PANTHER" id="PTHR10264:SF19">
    <property type="entry name" value="AT06885P-RELATED"/>
    <property type="match status" value="1"/>
</dbReference>
<dbReference type="HOGENOM" id="CLU_024949_3_3_7"/>
<keyword evidence="3" id="KW-1133">Transmembrane helix</keyword>
<dbReference type="CDD" id="cd08826">
    <property type="entry name" value="SPFH_eoslipins_u1"/>
    <property type="match status" value="1"/>
</dbReference>
<evidence type="ECO:0000256" key="3">
    <source>
        <dbReference type="SAM" id="Phobius"/>
    </source>
</evidence>
<reference evidence="5 6" key="1">
    <citation type="submission" date="2008-07" db="EMBL/GenBank/DDBJ databases">
        <title>Complete sequence of Geobacter bemidjiensis BEM.</title>
        <authorList>
            <consortium name="US DOE Joint Genome Institute"/>
            <person name="Lucas S."/>
            <person name="Copeland A."/>
            <person name="Lapidus A."/>
            <person name="Glavina del Rio T."/>
            <person name="Dalin E."/>
            <person name="Tice H."/>
            <person name="Bruce D."/>
            <person name="Goodwin L."/>
            <person name="Pitluck S."/>
            <person name="Kiss H."/>
            <person name="Brettin T."/>
            <person name="Detter J.C."/>
            <person name="Han C."/>
            <person name="Kuske C.R."/>
            <person name="Schmutz J."/>
            <person name="Larimer F."/>
            <person name="Land M."/>
            <person name="Hauser L."/>
            <person name="Kyrpides N."/>
            <person name="Lykidis A."/>
            <person name="Lovley D."/>
            <person name="Richardson P."/>
        </authorList>
    </citation>
    <scope>NUCLEOTIDE SEQUENCE [LARGE SCALE GENOMIC DNA]</scope>
    <source>
        <strain evidence="6">ATCC BAA-1014 / DSM 16622 / JCM 12645 / Bem</strain>
    </source>
</reference>
<dbReference type="KEGG" id="gbm:Gbem_2520"/>
<dbReference type="Gene3D" id="6.10.250.2090">
    <property type="match status" value="1"/>
</dbReference>
<evidence type="ECO:0000256" key="1">
    <source>
        <dbReference type="ARBA" id="ARBA00004167"/>
    </source>
</evidence>
<evidence type="ECO:0000313" key="5">
    <source>
        <dbReference type="EMBL" id="ACH39528.1"/>
    </source>
</evidence>
<gene>
    <name evidence="5" type="ordered locus">Gbem_2520</name>
</gene>
<accession>B5EGP5</accession>
<name>B5EGP5_CITBB</name>
<feature type="domain" description="Band 7" evidence="4">
    <location>
        <begin position="22"/>
        <end position="179"/>
    </location>
</feature>
<evidence type="ECO:0000259" key="4">
    <source>
        <dbReference type="SMART" id="SM00244"/>
    </source>
</evidence>
<dbReference type="RefSeq" id="WP_012530951.1">
    <property type="nucleotide sequence ID" value="NC_011146.1"/>
</dbReference>
<sequence length="258" mass="29131">MNVFDLFPVLFVLVLIVAFLANAIRILPEYERGVLFRLGRVKKVRGPGIVLIIPGIDRLVRVSLRIVAMDVPSQDVITHDNVTVKVSAVIYFRVVDAVRAVVEMENYLYATSQLSQTTLRSVLGQVDLDELLANREKINRELQEILDRQTEPWGVKVSTVEVKNIDLPQEMQRAIAKQAEAERERRAKVIHAEGELQASEKLAQAAQVMVAQPMSLQLRYLQTLTEIAAEKNSTTIFPVPIDLIKIFMDRMDAGRKSD</sequence>
<proteinExistence type="inferred from homology"/>
<keyword evidence="3" id="KW-0472">Membrane</keyword>
<keyword evidence="3" id="KW-0812">Transmembrane</keyword>
<dbReference type="GO" id="GO:0005886">
    <property type="term" value="C:plasma membrane"/>
    <property type="evidence" value="ECO:0007669"/>
    <property type="project" value="InterPro"/>
</dbReference>
<dbReference type="InterPro" id="IPR001107">
    <property type="entry name" value="Band_7"/>
</dbReference>
<evidence type="ECO:0000256" key="2">
    <source>
        <dbReference type="ARBA" id="ARBA00008164"/>
    </source>
</evidence>
<dbReference type="eggNOG" id="COG0330">
    <property type="taxonomic scope" value="Bacteria"/>
</dbReference>
<dbReference type="GO" id="GO:0098552">
    <property type="term" value="C:side of membrane"/>
    <property type="evidence" value="ECO:0007669"/>
    <property type="project" value="UniProtKB-ARBA"/>
</dbReference>
<evidence type="ECO:0000313" key="6">
    <source>
        <dbReference type="Proteomes" id="UP000008825"/>
    </source>
</evidence>
<reference evidence="5 6" key="2">
    <citation type="journal article" date="2010" name="BMC Genomics">
        <title>The genome of Geobacter bemidjiensis, exemplar for the subsurface clade of Geobacter species that predominate in Fe(III)-reducing subsurface environments.</title>
        <authorList>
            <person name="Aklujkar M."/>
            <person name="Young N.D."/>
            <person name="Holmes D."/>
            <person name="Chavan M."/>
            <person name="Risso C."/>
            <person name="Kiss H.E."/>
            <person name="Han C.S."/>
            <person name="Land M.L."/>
            <person name="Lovley D.R."/>
        </authorList>
    </citation>
    <scope>NUCLEOTIDE SEQUENCE [LARGE SCALE GENOMIC DNA]</scope>
    <source>
        <strain evidence="6">ATCC BAA-1014 / DSM 16622 / JCM 12645 / Bem</strain>
    </source>
</reference>
<keyword evidence="6" id="KW-1185">Reference proteome</keyword>
<dbReference type="PRINTS" id="PR00721">
    <property type="entry name" value="STOMATIN"/>
</dbReference>
<dbReference type="InterPro" id="IPR043202">
    <property type="entry name" value="Band-7_stomatin-like"/>
</dbReference>
<dbReference type="Pfam" id="PF01145">
    <property type="entry name" value="Band_7"/>
    <property type="match status" value="1"/>
</dbReference>
<comment type="similarity">
    <text evidence="2">Belongs to the band 7/mec-2 family.</text>
</comment>
<dbReference type="AlphaFoldDB" id="B5EGP5"/>
<dbReference type="Gene3D" id="3.30.479.30">
    <property type="entry name" value="Band 7 domain"/>
    <property type="match status" value="1"/>
</dbReference>
<dbReference type="EMBL" id="CP001124">
    <property type="protein sequence ID" value="ACH39528.1"/>
    <property type="molecule type" value="Genomic_DNA"/>
</dbReference>
<dbReference type="FunFam" id="3.30.479.30:FF:000004">
    <property type="entry name" value="Putative membrane protease family, stomatin"/>
    <property type="match status" value="1"/>
</dbReference>
<protein>
    <submittedName>
        <fullName evidence="5">Flotillin band_7_stomatin-like domain protein</fullName>
    </submittedName>
</protein>
<dbReference type="SMART" id="SM00244">
    <property type="entry name" value="PHB"/>
    <property type="match status" value="1"/>
</dbReference>